<dbReference type="Gene3D" id="3.40.50.720">
    <property type="entry name" value="NAD(P)-binding Rossmann-like Domain"/>
    <property type="match status" value="1"/>
</dbReference>
<comment type="caution">
    <text evidence="2">The sequence shown here is derived from an EMBL/GenBank/DDBJ whole genome shotgun (WGS) entry which is preliminary data.</text>
</comment>
<sequence>MTVKNIGGIEIWIQVRSNARSGLVVKPCGYHQLNAVAVLCRTLSTMTTKEAQLNHAAAAQPIFISTPILHSFITHKSLIHHLQSTLPTLSPTIHSPIRHAHQTSPSSSLLLMPSWSLSPSLPYVGIKLVTYYPNNSTLNLPGVQASYVLFNSLTGQPLASIDATELTLYRTSCVSALASFYLSREDSETLLMIGSGSLAPHLIKAHLSVRPKVKKVIIWNRTEEKARNLVEKMSNEGCFEGVCFESSGFLEEVVKVVDIISCATNSEIPLVKGVDLKAGTHLDLVGSFKHSMKECDDEAIRRGRVFVDNEAAMTEAGELVGAFERGVITKDEIAGDLVGLIKGEKPERKNSKEITVFKSVGSAVVDLLSAQLVYENYIKSEQ</sequence>
<dbReference type="EMBL" id="JBFOLK010000003">
    <property type="protein sequence ID" value="KAL2527357.1"/>
    <property type="molecule type" value="Genomic_DNA"/>
</dbReference>
<dbReference type="InterPro" id="IPR023401">
    <property type="entry name" value="ODC_N"/>
</dbReference>
<evidence type="ECO:0000313" key="2">
    <source>
        <dbReference type="EMBL" id="KAL2527357.1"/>
    </source>
</evidence>
<dbReference type="Pfam" id="PF02423">
    <property type="entry name" value="OCD_Mu_crystall"/>
    <property type="match status" value="1"/>
</dbReference>
<dbReference type="PANTHER" id="PTHR13812:SF19">
    <property type="entry name" value="KETIMINE REDUCTASE MU-CRYSTALLIN"/>
    <property type="match status" value="1"/>
</dbReference>
<dbReference type="AlphaFoldDB" id="A0ABD1UQQ3"/>
<dbReference type="Gene3D" id="3.30.1780.10">
    <property type="entry name" value="ornithine cyclodeaminase, domain 1"/>
    <property type="match status" value="1"/>
</dbReference>
<evidence type="ECO:0000313" key="3">
    <source>
        <dbReference type="Proteomes" id="UP001604336"/>
    </source>
</evidence>
<comment type="similarity">
    <text evidence="1">Belongs to the ornithine cyclodeaminase/mu-crystallin family.</text>
</comment>
<protein>
    <submittedName>
        <fullName evidence="2">NAD(P)-binding Rossmann-fold superfamily protein</fullName>
    </submittedName>
</protein>
<evidence type="ECO:0000256" key="1">
    <source>
        <dbReference type="ARBA" id="ARBA00008903"/>
    </source>
</evidence>
<name>A0ABD1UQQ3_9LAMI</name>
<proteinExistence type="inferred from homology"/>
<gene>
    <name evidence="2" type="ORF">Adt_12411</name>
</gene>
<dbReference type="InterPro" id="IPR036291">
    <property type="entry name" value="NAD(P)-bd_dom_sf"/>
</dbReference>
<dbReference type="PIRSF" id="PIRSF001439">
    <property type="entry name" value="CryM"/>
    <property type="match status" value="1"/>
</dbReference>
<dbReference type="InterPro" id="IPR003462">
    <property type="entry name" value="ODC_Mu_crystall"/>
</dbReference>
<dbReference type="GO" id="GO:0016491">
    <property type="term" value="F:oxidoreductase activity"/>
    <property type="evidence" value="ECO:0007669"/>
    <property type="project" value="UniProtKB-ARBA"/>
</dbReference>
<keyword evidence="3" id="KW-1185">Reference proteome</keyword>
<dbReference type="Proteomes" id="UP001604336">
    <property type="component" value="Unassembled WGS sequence"/>
</dbReference>
<dbReference type="NCBIfam" id="NF004793">
    <property type="entry name" value="PRK06141.1"/>
    <property type="match status" value="1"/>
</dbReference>
<dbReference type="PANTHER" id="PTHR13812">
    <property type="entry name" value="KETIMINE REDUCTASE MU-CRYSTALLIN"/>
    <property type="match status" value="1"/>
</dbReference>
<dbReference type="SUPFAM" id="SSF51735">
    <property type="entry name" value="NAD(P)-binding Rossmann-fold domains"/>
    <property type="match status" value="1"/>
</dbReference>
<dbReference type="FunFam" id="3.40.50.720:FF:000311">
    <property type="entry name" value="Ornithine cyclodeaminase"/>
    <property type="match status" value="1"/>
</dbReference>
<accession>A0ABD1UQQ3</accession>
<organism evidence="2 3">
    <name type="scientific">Abeliophyllum distichum</name>
    <dbReference type="NCBI Taxonomy" id="126358"/>
    <lineage>
        <taxon>Eukaryota</taxon>
        <taxon>Viridiplantae</taxon>
        <taxon>Streptophyta</taxon>
        <taxon>Embryophyta</taxon>
        <taxon>Tracheophyta</taxon>
        <taxon>Spermatophyta</taxon>
        <taxon>Magnoliopsida</taxon>
        <taxon>eudicotyledons</taxon>
        <taxon>Gunneridae</taxon>
        <taxon>Pentapetalae</taxon>
        <taxon>asterids</taxon>
        <taxon>lamiids</taxon>
        <taxon>Lamiales</taxon>
        <taxon>Oleaceae</taxon>
        <taxon>Forsythieae</taxon>
        <taxon>Abeliophyllum</taxon>
    </lineage>
</organism>
<reference evidence="3" key="1">
    <citation type="submission" date="2024-07" db="EMBL/GenBank/DDBJ databases">
        <title>Two chromosome-level genome assemblies of Korean endemic species Abeliophyllum distichum and Forsythia ovata (Oleaceae).</title>
        <authorList>
            <person name="Jang H."/>
        </authorList>
    </citation>
    <scope>NUCLEOTIDE SEQUENCE [LARGE SCALE GENOMIC DNA]</scope>
</reference>
<dbReference type="GO" id="GO:0019752">
    <property type="term" value="P:carboxylic acid metabolic process"/>
    <property type="evidence" value="ECO:0007669"/>
    <property type="project" value="UniProtKB-ARBA"/>
</dbReference>